<dbReference type="Pfam" id="PF13279">
    <property type="entry name" value="4HBT_2"/>
    <property type="match status" value="1"/>
</dbReference>
<evidence type="ECO:0000313" key="2">
    <source>
        <dbReference type="Proteomes" id="UP001501736"/>
    </source>
</evidence>
<protein>
    <submittedName>
        <fullName evidence="1">Thioesterase family protein</fullName>
    </submittedName>
</protein>
<dbReference type="InterPro" id="IPR050563">
    <property type="entry name" value="4-hydroxybenzoyl-CoA_TE"/>
</dbReference>
<dbReference type="InterPro" id="IPR029069">
    <property type="entry name" value="HotDog_dom_sf"/>
</dbReference>
<name>A0ABP6RGE0_9MICC</name>
<dbReference type="Proteomes" id="UP001501736">
    <property type="component" value="Unassembled WGS sequence"/>
</dbReference>
<dbReference type="Gene3D" id="3.10.129.10">
    <property type="entry name" value="Hotdog Thioesterase"/>
    <property type="match status" value="1"/>
</dbReference>
<dbReference type="EMBL" id="BAAAYG010000010">
    <property type="protein sequence ID" value="GAA3286877.1"/>
    <property type="molecule type" value="Genomic_DNA"/>
</dbReference>
<dbReference type="SUPFAM" id="SSF54637">
    <property type="entry name" value="Thioesterase/thiol ester dehydrase-isomerase"/>
    <property type="match status" value="1"/>
</dbReference>
<keyword evidence="2" id="KW-1185">Reference proteome</keyword>
<organism evidence="1 2">
    <name type="scientific">Nesterenkonia halobia</name>
    <dbReference type="NCBI Taxonomy" id="37922"/>
    <lineage>
        <taxon>Bacteria</taxon>
        <taxon>Bacillati</taxon>
        <taxon>Actinomycetota</taxon>
        <taxon>Actinomycetes</taxon>
        <taxon>Micrococcales</taxon>
        <taxon>Micrococcaceae</taxon>
        <taxon>Nesterenkonia</taxon>
    </lineage>
</organism>
<reference evidence="2" key="1">
    <citation type="journal article" date="2019" name="Int. J. Syst. Evol. Microbiol.">
        <title>The Global Catalogue of Microorganisms (GCM) 10K type strain sequencing project: providing services to taxonomists for standard genome sequencing and annotation.</title>
        <authorList>
            <consortium name="The Broad Institute Genomics Platform"/>
            <consortium name="The Broad Institute Genome Sequencing Center for Infectious Disease"/>
            <person name="Wu L."/>
            <person name="Ma J."/>
        </authorList>
    </citation>
    <scope>NUCLEOTIDE SEQUENCE [LARGE SCALE GENOMIC DNA]</scope>
    <source>
        <strain evidence="2">JCM 11483</strain>
    </source>
</reference>
<evidence type="ECO:0000313" key="1">
    <source>
        <dbReference type="EMBL" id="GAA3286877.1"/>
    </source>
</evidence>
<accession>A0ABP6RGE0</accession>
<dbReference type="PANTHER" id="PTHR31793:SF24">
    <property type="entry name" value="LONG-CHAIN ACYL-COA THIOESTERASE FADM"/>
    <property type="match status" value="1"/>
</dbReference>
<comment type="caution">
    <text evidence="1">The sequence shown here is derived from an EMBL/GenBank/DDBJ whole genome shotgun (WGS) entry which is preliminary data.</text>
</comment>
<proteinExistence type="predicted"/>
<sequence>MTGIPVRLDLRWGDLDAFGHVNNAAVVRLLEEARTRGLWAPDSGDGAFPRLAADSPVWSVVADLQVTYRRQLDYEHSPITVELTVPTVSAASCTIGYAVCADGEDAPRVTASTTIATVDRETGRPCRLPEAMRAALEALRD</sequence>
<dbReference type="CDD" id="cd00586">
    <property type="entry name" value="4HBT"/>
    <property type="match status" value="1"/>
</dbReference>
<gene>
    <name evidence="1" type="ORF">GCM10020260_22390</name>
</gene>
<dbReference type="PANTHER" id="PTHR31793">
    <property type="entry name" value="4-HYDROXYBENZOYL-COA THIOESTERASE FAMILY MEMBER"/>
    <property type="match status" value="1"/>
</dbReference>